<feature type="region of interest" description="Disordered" evidence="1">
    <location>
        <begin position="1"/>
        <end position="28"/>
    </location>
</feature>
<evidence type="ECO:0000313" key="2">
    <source>
        <dbReference type="EMBL" id="TNN38358.1"/>
    </source>
</evidence>
<proteinExistence type="predicted"/>
<dbReference type="AlphaFoldDB" id="A0A4Z2FAZ8"/>
<keyword evidence="3" id="KW-1185">Reference proteome</keyword>
<evidence type="ECO:0000256" key="1">
    <source>
        <dbReference type="SAM" id="MobiDB-lite"/>
    </source>
</evidence>
<name>A0A4Z2FAZ8_9TELE</name>
<dbReference type="Proteomes" id="UP000314294">
    <property type="component" value="Unassembled WGS sequence"/>
</dbReference>
<accession>A0A4Z2FAZ8</accession>
<dbReference type="EMBL" id="SRLO01001378">
    <property type="protein sequence ID" value="TNN38358.1"/>
    <property type="molecule type" value="Genomic_DNA"/>
</dbReference>
<organism evidence="2 3">
    <name type="scientific">Liparis tanakae</name>
    <name type="common">Tanaka's snailfish</name>
    <dbReference type="NCBI Taxonomy" id="230148"/>
    <lineage>
        <taxon>Eukaryota</taxon>
        <taxon>Metazoa</taxon>
        <taxon>Chordata</taxon>
        <taxon>Craniata</taxon>
        <taxon>Vertebrata</taxon>
        <taxon>Euteleostomi</taxon>
        <taxon>Actinopterygii</taxon>
        <taxon>Neopterygii</taxon>
        <taxon>Teleostei</taxon>
        <taxon>Neoteleostei</taxon>
        <taxon>Acanthomorphata</taxon>
        <taxon>Eupercaria</taxon>
        <taxon>Perciformes</taxon>
        <taxon>Cottioidei</taxon>
        <taxon>Cottales</taxon>
        <taxon>Liparidae</taxon>
        <taxon>Liparis</taxon>
    </lineage>
</organism>
<protein>
    <submittedName>
        <fullName evidence="2">Uncharacterized protein</fullName>
    </submittedName>
</protein>
<comment type="caution">
    <text evidence="2">The sequence shown here is derived from an EMBL/GenBank/DDBJ whole genome shotgun (WGS) entry which is preliminary data.</text>
</comment>
<sequence length="82" mass="8857">MVAMDTSLVTGSCGAQHNKRDCANRPTTLPPDFHYNPTLMAHLEQCHGMNENSDHYSVVNEALSLGGSDGAAPRLIPTLQHI</sequence>
<gene>
    <name evidence="2" type="ORF">EYF80_051476</name>
</gene>
<reference evidence="2 3" key="1">
    <citation type="submission" date="2019-03" db="EMBL/GenBank/DDBJ databases">
        <title>First draft genome of Liparis tanakae, snailfish: a comprehensive survey of snailfish specific genes.</title>
        <authorList>
            <person name="Kim W."/>
            <person name="Song I."/>
            <person name="Jeong J.-H."/>
            <person name="Kim D."/>
            <person name="Kim S."/>
            <person name="Ryu S."/>
            <person name="Song J.Y."/>
            <person name="Lee S.K."/>
        </authorList>
    </citation>
    <scope>NUCLEOTIDE SEQUENCE [LARGE SCALE GENOMIC DNA]</scope>
    <source>
        <tissue evidence="2">Muscle</tissue>
    </source>
</reference>
<evidence type="ECO:0000313" key="3">
    <source>
        <dbReference type="Proteomes" id="UP000314294"/>
    </source>
</evidence>